<feature type="domain" description="RapZ C-terminal" evidence="6">
    <location>
        <begin position="176"/>
        <end position="295"/>
    </location>
</feature>
<protein>
    <submittedName>
        <fullName evidence="7">UPF0042 nucleotide-binding protein</fullName>
    </submittedName>
</protein>
<dbReference type="RefSeq" id="WP_092255229.1">
    <property type="nucleotide sequence ID" value="NZ_CP047199.1"/>
</dbReference>
<dbReference type="STRING" id="1121357.SAMN05661109_00355"/>
<dbReference type="NCBIfam" id="NF003828">
    <property type="entry name" value="PRK05416.1"/>
    <property type="match status" value="1"/>
</dbReference>
<dbReference type="InterPro" id="IPR027417">
    <property type="entry name" value="P-loop_NTPase"/>
</dbReference>
<organism evidence="7 8">
    <name type="scientific">Corynebacterium cystitidis DSM 20524</name>
    <dbReference type="NCBI Taxonomy" id="1121357"/>
    <lineage>
        <taxon>Bacteria</taxon>
        <taxon>Bacillati</taxon>
        <taxon>Actinomycetota</taxon>
        <taxon>Actinomycetes</taxon>
        <taxon>Mycobacteriales</taxon>
        <taxon>Corynebacteriaceae</taxon>
        <taxon>Corynebacterium</taxon>
    </lineage>
</organism>
<evidence type="ECO:0000256" key="4">
    <source>
        <dbReference type="HAMAP-Rule" id="MF_00636"/>
    </source>
</evidence>
<dbReference type="PANTHER" id="PTHR30448">
    <property type="entry name" value="RNASE ADAPTER PROTEIN RAPZ"/>
    <property type="match status" value="1"/>
</dbReference>
<evidence type="ECO:0000313" key="7">
    <source>
        <dbReference type="EMBL" id="SER47842.1"/>
    </source>
</evidence>
<keyword evidence="8" id="KW-1185">Reference proteome</keyword>
<dbReference type="GO" id="GO:0005524">
    <property type="term" value="F:ATP binding"/>
    <property type="evidence" value="ECO:0007669"/>
    <property type="project" value="UniProtKB-UniRule"/>
</dbReference>
<proteinExistence type="inferred from homology"/>
<dbReference type="AlphaFoldDB" id="A0A1H9PHY2"/>
<dbReference type="InterPro" id="IPR005337">
    <property type="entry name" value="RapZ-like"/>
</dbReference>
<dbReference type="EMBL" id="FOGQ01000001">
    <property type="protein sequence ID" value="SER47842.1"/>
    <property type="molecule type" value="Genomic_DNA"/>
</dbReference>
<evidence type="ECO:0000256" key="3">
    <source>
        <dbReference type="ARBA" id="ARBA00023134"/>
    </source>
</evidence>
<keyword evidence="2 4" id="KW-0067">ATP-binding</keyword>
<dbReference type="Pfam" id="PF03668">
    <property type="entry name" value="RapZ-like_N"/>
    <property type="match status" value="1"/>
</dbReference>
<reference evidence="8" key="1">
    <citation type="submission" date="2016-10" db="EMBL/GenBank/DDBJ databases">
        <authorList>
            <person name="Varghese N."/>
            <person name="Submissions S."/>
        </authorList>
    </citation>
    <scope>NUCLEOTIDE SEQUENCE [LARGE SCALE GENOMIC DNA]</scope>
    <source>
        <strain evidence="8">DSM 20524</strain>
    </source>
</reference>
<evidence type="ECO:0000313" key="8">
    <source>
        <dbReference type="Proteomes" id="UP000198929"/>
    </source>
</evidence>
<dbReference type="Proteomes" id="UP000198929">
    <property type="component" value="Unassembled WGS sequence"/>
</dbReference>
<evidence type="ECO:0000259" key="6">
    <source>
        <dbReference type="Pfam" id="PF22740"/>
    </source>
</evidence>
<evidence type="ECO:0000256" key="1">
    <source>
        <dbReference type="ARBA" id="ARBA00022741"/>
    </source>
</evidence>
<dbReference type="InterPro" id="IPR053930">
    <property type="entry name" value="RapZ-like_N"/>
</dbReference>
<feature type="binding site" evidence="4">
    <location>
        <begin position="72"/>
        <end position="75"/>
    </location>
    <ligand>
        <name>GTP</name>
        <dbReference type="ChEBI" id="CHEBI:37565"/>
    </ligand>
</feature>
<dbReference type="PIRSF" id="PIRSF005052">
    <property type="entry name" value="P-loopkin"/>
    <property type="match status" value="1"/>
</dbReference>
<evidence type="ECO:0000259" key="5">
    <source>
        <dbReference type="Pfam" id="PF03668"/>
    </source>
</evidence>
<dbReference type="SUPFAM" id="SSF52540">
    <property type="entry name" value="P-loop containing nucleoside triphosphate hydrolases"/>
    <property type="match status" value="1"/>
</dbReference>
<dbReference type="InterPro" id="IPR053931">
    <property type="entry name" value="RapZ_C"/>
</dbReference>
<name>A0A1H9PHY2_9CORY</name>
<accession>A0A1H9PHY2</accession>
<dbReference type="PANTHER" id="PTHR30448:SF0">
    <property type="entry name" value="RNASE ADAPTER PROTEIN RAPZ"/>
    <property type="match status" value="1"/>
</dbReference>
<keyword evidence="1 4" id="KW-0547">Nucleotide-binding</keyword>
<gene>
    <name evidence="7" type="ORF">SAMN05661109_00355</name>
</gene>
<keyword evidence="3 4" id="KW-0342">GTP-binding</keyword>
<sequence>MGAMTNDSAFDGAIPPVIITGLSGGGLSSAAKVFEDKGFFVPQNLPPQLIEEMVEMATADNSPVDRVAIVTDVRARMFNGSLLGTIENLREKGYDPTVLFLEARDDVLIRRFDGVRRTHPLQGDDPLSAGIQRERDSIAPVRDQADIIIDTSNLSIHDLRRAIEASFGDVAKKKQHITIQSFGFKHGAPRDADFMFDVRFLPNPYWIPELRAYRGTDEPVADYVLSQDAAPAFVEGVVDLIRSILDGYRHEGKNFITVGIGCTGGHHRSVAISEEIGRRLHDDGSVDVSVMHRDLDKS</sequence>
<feature type="domain" description="RapZ-like N-terminal" evidence="5">
    <location>
        <begin position="17"/>
        <end position="167"/>
    </location>
</feature>
<dbReference type="HAMAP" id="MF_00636">
    <property type="entry name" value="RapZ_like"/>
    <property type="match status" value="1"/>
</dbReference>
<evidence type="ECO:0000256" key="2">
    <source>
        <dbReference type="ARBA" id="ARBA00022840"/>
    </source>
</evidence>
<dbReference type="Pfam" id="PF22740">
    <property type="entry name" value="PapZ_C"/>
    <property type="match status" value="1"/>
</dbReference>
<comment type="caution">
    <text evidence="4">Lacks conserved residue(s) required for the propagation of feature annotation.</text>
</comment>
<dbReference type="GO" id="GO:0005525">
    <property type="term" value="F:GTP binding"/>
    <property type="evidence" value="ECO:0007669"/>
    <property type="project" value="UniProtKB-UniRule"/>
</dbReference>